<evidence type="ECO:0000259" key="2">
    <source>
        <dbReference type="Pfam" id="PF13968"/>
    </source>
</evidence>
<dbReference type="InterPro" id="IPR007658">
    <property type="entry name" value="DUF594"/>
</dbReference>
<feature type="transmembrane region" description="Helical" evidence="1">
    <location>
        <begin position="17"/>
        <end position="36"/>
    </location>
</feature>
<keyword evidence="1" id="KW-1133">Transmembrane helix</keyword>
<evidence type="ECO:0000313" key="4">
    <source>
        <dbReference type="Proteomes" id="UP000197138"/>
    </source>
</evidence>
<protein>
    <recommendedName>
        <fullName evidence="2">DUF4220 domain-containing protein</fullName>
    </recommendedName>
</protein>
<comment type="caution">
    <text evidence="3">The sequence shown here is derived from an EMBL/GenBank/DDBJ whole genome shotgun (WGS) entry which is preliminary data.</text>
</comment>
<dbReference type="Pfam" id="PF13968">
    <property type="entry name" value="DUF4220"/>
    <property type="match status" value="1"/>
</dbReference>
<name>A0A218W1X6_PUNGR</name>
<evidence type="ECO:0000256" key="1">
    <source>
        <dbReference type="SAM" id="Phobius"/>
    </source>
</evidence>
<keyword evidence="1" id="KW-0472">Membrane</keyword>
<proteinExistence type="predicted"/>
<dbReference type="InterPro" id="IPR025315">
    <property type="entry name" value="DUF4220"/>
</dbReference>
<feature type="transmembrane region" description="Helical" evidence="1">
    <location>
        <begin position="299"/>
        <end position="318"/>
    </location>
</feature>
<feature type="transmembrane region" description="Helical" evidence="1">
    <location>
        <begin position="116"/>
        <end position="136"/>
    </location>
</feature>
<keyword evidence="1" id="KW-0812">Transmembrane</keyword>
<sequence>MEPFTPDMRNWWKDWELRLVVLFSAFIQVILVIQAPRRKSIGNWKLKAVVWAIYLTADWAAVLALGILSNRLADIKEKTGNISPDVQLTAFWAPFLLLYLGGIDSITAYSLEDNELWLRYLATLVVKTGLTCYIYFLASRGSPLAVLAATMIAVGFTKYGERTMSLYLASKNQLRDSMLSPLESGPIYPRIMEKYSLKKDEGSLLKIFKLLFVDLILNIEDLSNCKSLFMEMNSEDAFELVAIELSFMFDRLYTKAKLLYSIWGIARRFVTLSLTCGVLVFFCVVEWKKHKRVDICITFSLLGVAILIEIFMTLSMISSDHTTIWLLKGQNSCERQVIKFLRFPWCEQSRWSDKVAQFSLLNFSLRRKSWLRVIKLEKFGETVEKHFCINYKNFRNDLKKWICRYLKNEKLCDSNFSPTSIPFDVGVILHKNNQSDMKWTTGSGFDQTVLIWHIATEVCYFSDRAEMANNQGDLMTNYKMSKMVSRYLIYLLVMHPSMLPTGIGFLRYADTSHEAEKYFKEQRSKMRQKRSMCAQIANLLEVTRRSRDLACPVCKRPHKSPKSKDVCQAGNWLREVKTPISPSMIKGGKSKSVLFDACRLVSQLNELEKTQRLNLINKVWAEALLYAAYNCEGYEHSKRLSEGGELLSHVWLLLAHFGISEQVNTSEGHAIANLLTK</sequence>
<feature type="transmembrane region" description="Helical" evidence="1">
    <location>
        <begin position="142"/>
        <end position="160"/>
    </location>
</feature>
<dbReference type="AlphaFoldDB" id="A0A218W1X6"/>
<organism evidence="3 4">
    <name type="scientific">Punica granatum</name>
    <name type="common">Pomegranate</name>
    <dbReference type="NCBI Taxonomy" id="22663"/>
    <lineage>
        <taxon>Eukaryota</taxon>
        <taxon>Viridiplantae</taxon>
        <taxon>Streptophyta</taxon>
        <taxon>Embryophyta</taxon>
        <taxon>Tracheophyta</taxon>
        <taxon>Spermatophyta</taxon>
        <taxon>Magnoliopsida</taxon>
        <taxon>eudicotyledons</taxon>
        <taxon>Gunneridae</taxon>
        <taxon>Pentapetalae</taxon>
        <taxon>rosids</taxon>
        <taxon>malvids</taxon>
        <taxon>Myrtales</taxon>
        <taxon>Lythraceae</taxon>
        <taxon>Punica</taxon>
    </lineage>
</organism>
<feature type="transmembrane region" description="Helical" evidence="1">
    <location>
        <begin position="487"/>
        <end position="509"/>
    </location>
</feature>
<dbReference type="Proteomes" id="UP000197138">
    <property type="component" value="Unassembled WGS sequence"/>
</dbReference>
<feature type="transmembrane region" description="Helical" evidence="1">
    <location>
        <begin position="89"/>
        <end position="109"/>
    </location>
</feature>
<accession>A0A218W1X6</accession>
<dbReference type="Pfam" id="PF04578">
    <property type="entry name" value="DUF594"/>
    <property type="match status" value="1"/>
</dbReference>
<feature type="transmembrane region" description="Helical" evidence="1">
    <location>
        <begin position="269"/>
        <end position="287"/>
    </location>
</feature>
<dbReference type="PANTHER" id="PTHR31325">
    <property type="entry name" value="OS01G0798800 PROTEIN-RELATED"/>
    <property type="match status" value="1"/>
</dbReference>
<feature type="domain" description="DUF4220" evidence="2">
    <location>
        <begin position="51"/>
        <end position="363"/>
    </location>
</feature>
<reference evidence="4" key="1">
    <citation type="journal article" date="2017" name="Plant J.">
        <title>The pomegranate (Punica granatum L.) genome and the genomics of punicalagin biosynthesis.</title>
        <authorList>
            <person name="Qin G."/>
            <person name="Xu C."/>
            <person name="Ming R."/>
            <person name="Tang H."/>
            <person name="Guyot R."/>
            <person name="Kramer E.M."/>
            <person name="Hu Y."/>
            <person name="Yi X."/>
            <person name="Qi Y."/>
            <person name="Xu X."/>
            <person name="Gao Z."/>
            <person name="Pan H."/>
            <person name="Jian J."/>
            <person name="Tian Y."/>
            <person name="Yue Z."/>
            <person name="Xu Y."/>
        </authorList>
    </citation>
    <scope>NUCLEOTIDE SEQUENCE [LARGE SCALE GENOMIC DNA]</scope>
    <source>
        <strain evidence="4">cv. Dabenzi</strain>
    </source>
</reference>
<feature type="transmembrane region" description="Helical" evidence="1">
    <location>
        <begin position="48"/>
        <end position="69"/>
    </location>
</feature>
<dbReference type="EMBL" id="MTKT01005554">
    <property type="protein sequence ID" value="OWM66553.1"/>
    <property type="molecule type" value="Genomic_DNA"/>
</dbReference>
<gene>
    <name evidence="3" type="ORF">CDL15_Pgr013770</name>
</gene>
<evidence type="ECO:0000313" key="3">
    <source>
        <dbReference type="EMBL" id="OWM66553.1"/>
    </source>
</evidence>